<keyword evidence="2" id="KW-1185">Reference proteome</keyword>
<name>A0ACB6YZW5_THEGA</name>
<proteinExistence type="predicted"/>
<gene>
    <name evidence="1" type="ORF">BDM02DRAFT_3124127</name>
</gene>
<accession>A0ACB6YZW5</accession>
<sequence>MLSVTSHPPLLPGLLDGPRKDAINALKQQIDSHFREINKLRSAQNSHVPISGLPLELLSEVFLCIVESSIRYDDTYFDCGTFRFRQVCRHWNEVAIGLPQLWVRRVANATKAWPLFNERSKGAPLFLTWRPYSLSASCQDILKIPAFPGRIRQLGFCRSSEQLEHLFSAFNSSPPSNASSIQLRIAPYDELGSQDHLARFLPFLFPKLSKLDIENFRPDPLSPVFTTSNLTSLKLHFPYGTKPRYTLAQFSQIL</sequence>
<evidence type="ECO:0000313" key="2">
    <source>
        <dbReference type="Proteomes" id="UP000886501"/>
    </source>
</evidence>
<reference evidence="1" key="2">
    <citation type="journal article" date="2020" name="Nat. Commun.">
        <title>Large-scale genome sequencing of mycorrhizal fungi provides insights into the early evolution of symbiotic traits.</title>
        <authorList>
            <person name="Miyauchi S."/>
            <person name="Kiss E."/>
            <person name="Kuo A."/>
            <person name="Drula E."/>
            <person name="Kohler A."/>
            <person name="Sanchez-Garcia M."/>
            <person name="Morin E."/>
            <person name="Andreopoulos B."/>
            <person name="Barry K.W."/>
            <person name="Bonito G."/>
            <person name="Buee M."/>
            <person name="Carver A."/>
            <person name="Chen C."/>
            <person name="Cichocki N."/>
            <person name="Clum A."/>
            <person name="Culley D."/>
            <person name="Crous P.W."/>
            <person name="Fauchery L."/>
            <person name="Girlanda M."/>
            <person name="Hayes R.D."/>
            <person name="Keri Z."/>
            <person name="LaButti K."/>
            <person name="Lipzen A."/>
            <person name="Lombard V."/>
            <person name="Magnuson J."/>
            <person name="Maillard F."/>
            <person name="Murat C."/>
            <person name="Nolan M."/>
            <person name="Ohm R.A."/>
            <person name="Pangilinan J."/>
            <person name="Pereira M.F."/>
            <person name="Perotto S."/>
            <person name="Peter M."/>
            <person name="Pfister S."/>
            <person name="Riley R."/>
            <person name="Sitrit Y."/>
            <person name="Stielow J.B."/>
            <person name="Szollosi G."/>
            <person name="Zifcakova L."/>
            <person name="Stursova M."/>
            <person name="Spatafora J.W."/>
            <person name="Tedersoo L."/>
            <person name="Vaario L.M."/>
            <person name="Yamada A."/>
            <person name="Yan M."/>
            <person name="Wang P."/>
            <person name="Xu J."/>
            <person name="Bruns T."/>
            <person name="Baldrian P."/>
            <person name="Vilgalys R."/>
            <person name="Dunand C."/>
            <person name="Henrissat B."/>
            <person name="Grigoriev I.V."/>
            <person name="Hibbett D."/>
            <person name="Nagy L.G."/>
            <person name="Martin F.M."/>
        </authorList>
    </citation>
    <scope>NUCLEOTIDE SEQUENCE</scope>
    <source>
        <strain evidence="1">P2</strain>
    </source>
</reference>
<comment type="caution">
    <text evidence="1">The sequence shown here is derived from an EMBL/GenBank/DDBJ whole genome shotgun (WGS) entry which is preliminary data.</text>
</comment>
<dbReference type="EMBL" id="MU118345">
    <property type="protein sequence ID" value="KAF9642827.1"/>
    <property type="molecule type" value="Genomic_DNA"/>
</dbReference>
<protein>
    <submittedName>
        <fullName evidence="1">Uncharacterized protein</fullName>
    </submittedName>
</protein>
<organism evidence="1 2">
    <name type="scientific">Thelephora ganbajun</name>
    <name type="common">Ganba fungus</name>
    <dbReference type="NCBI Taxonomy" id="370292"/>
    <lineage>
        <taxon>Eukaryota</taxon>
        <taxon>Fungi</taxon>
        <taxon>Dikarya</taxon>
        <taxon>Basidiomycota</taxon>
        <taxon>Agaricomycotina</taxon>
        <taxon>Agaricomycetes</taxon>
        <taxon>Thelephorales</taxon>
        <taxon>Thelephoraceae</taxon>
        <taxon>Thelephora</taxon>
    </lineage>
</organism>
<dbReference type="Proteomes" id="UP000886501">
    <property type="component" value="Unassembled WGS sequence"/>
</dbReference>
<reference evidence="1" key="1">
    <citation type="submission" date="2019-10" db="EMBL/GenBank/DDBJ databases">
        <authorList>
            <consortium name="DOE Joint Genome Institute"/>
            <person name="Kuo A."/>
            <person name="Miyauchi S."/>
            <person name="Kiss E."/>
            <person name="Drula E."/>
            <person name="Kohler A."/>
            <person name="Sanchez-Garcia M."/>
            <person name="Andreopoulos B."/>
            <person name="Barry K.W."/>
            <person name="Bonito G."/>
            <person name="Buee M."/>
            <person name="Carver A."/>
            <person name="Chen C."/>
            <person name="Cichocki N."/>
            <person name="Clum A."/>
            <person name="Culley D."/>
            <person name="Crous P.W."/>
            <person name="Fauchery L."/>
            <person name="Girlanda M."/>
            <person name="Hayes R."/>
            <person name="Keri Z."/>
            <person name="Labutti K."/>
            <person name="Lipzen A."/>
            <person name="Lombard V."/>
            <person name="Magnuson J."/>
            <person name="Maillard F."/>
            <person name="Morin E."/>
            <person name="Murat C."/>
            <person name="Nolan M."/>
            <person name="Ohm R."/>
            <person name="Pangilinan J."/>
            <person name="Pereira M."/>
            <person name="Perotto S."/>
            <person name="Peter M."/>
            <person name="Riley R."/>
            <person name="Sitrit Y."/>
            <person name="Stielow B."/>
            <person name="Szollosi G."/>
            <person name="Zifcakova L."/>
            <person name="Stursova M."/>
            <person name="Spatafora J.W."/>
            <person name="Tedersoo L."/>
            <person name="Vaario L.-M."/>
            <person name="Yamada A."/>
            <person name="Yan M."/>
            <person name="Wang P."/>
            <person name="Xu J."/>
            <person name="Bruns T."/>
            <person name="Baldrian P."/>
            <person name="Vilgalys R."/>
            <person name="Henrissat B."/>
            <person name="Grigoriev I.V."/>
            <person name="Hibbett D."/>
            <person name="Nagy L.G."/>
            <person name="Martin F.M."/>
        </authorList>
    </citation>
    <scope>NUCLEOTIDE SEQUENCE</scope>
    <source>
        <strain evidence="1">P2</strain>
    </source>
</reference>
<evidence type="ECO:0000313" key="1">
    <source>
        <dbReference type="EMBL" id="KAF9642827.1"/>
    </source>
</evidence>